<evidence type="ECO:0000313" key="2">
    <source>
        <dbReference type="Proteomes" id="UP001372834"/>
    </source>
</evidence>
<sequence>MHKSLAAGKTPRPGDPRTESFIFEEKYKIINAAGPSREDMKGIKALPTWTLRLREMANGANHFDFLDLL</sequence>
<organism evidence="1 2">
    <name type="scientific">Polyplax serrata</name>
    <name type="common">Common mouse louse</name>
    <dbReference type="NCBI Taxonomy" id="468196"/>
    <lineage>
        <taxon>Eukaryota</taxon>
        <taxon>Metazoa</taxon>
        <taxon>Ecdysozoa</taxon>
        <taxon>Arthropoda</taxon>
        <taxon>Hexapoda</taxon>
        <taxon>Insecta</taxon>
        <taxon>Pterygota</taxon>
        <taxon>Neoptera</taxon>
        <taxon>Paraneoptera</taxon>
        <taxon>Psocodea</taxon>
        <taxon>Troctomorpha</taxon>
        <taxon>Phthiraptera</taxon>
        <taxon>Anoplura</taxon>
        <taxon>Polyplacidae</taxon>
        <taxon>Polyplax</taxon>
    </lineage>
</organism>
<name>A0AAN8XNW8_POLSC</name>
<accession>A0AAN8XNW8</accession>
<dbReference type="Proteomes" id="UP001372834">
    <property type="component" value="Unassembled WGS sequence"/>
</dbReference>
<gene>
    <name evidence="1" type="ORF">RUM43_000345</name>
</gene>
<reference evidence="1 2" key="1">
    <citation type="submission" date="2023-10" db="EMBL/GenBank/DDBJ databases">
        <title>Genomes of two closely related lineages of the louse Polyplax serrata with different host specificities.</title>
        <authorList>
            <person name="Martinu J."/>
            <person name="Tarabai H."/>
            <person name="Stefka J."/>
            <person name="Hypsa V."/>
        </authorList>
    </citation>
    <scope>NUCLEOTIDE SEQUENCE [LARGE SCALE GENOMIC DNA]</scope>
    <source>
        <strain evidence="1">HR10_N</strain>
    </source>
</reference>
<dbReference type="AlphaFoldDB" id="A0AAN8XNW8"/>
<dbReference type="EMBL" id="JAWJWE010000001">
    <property type="protein sequence ID" value="KAK6644080.1"/>
    <property type="molecule type" value="Genomic_DNA"/>
</dbReference>
<evidence type="ECO:0000313" key="1">
    <source>
        <dbReference type="EMBL" id="KAK6644080.1"/>
    </source>
</evidence>
<comment type="caution">
    <text evidence="1">The sequence shown here is derived from an EMBL/GenBank/DDBJ whole genome shotgun (WGS) entry which is preliminary data.</text>
</comment>
<protein>
    <submittedName>
        <fullName evidence="1">Uncharacterized protein</fullName>
    </submittedName>
</protein>
<proteinExistence type="predicted"/>